<dbReference type="InterPro" id="IPR050619">
    <property type="entry name" value="Flavodoxin"/>
</dbReference>
<dbReference type="InterPro" id="IPR029039">
    <property type="entry name" value="Flavoprotein-like_sf"/>
</dbReference>
<dbReference type="InterPro" id="IPR001226">
    <property type="entry name" value="Flavodoxin_CS"/>
</dbReference>
<organism evidence="10 11">
    <name type="scientific">Vibrio navarrensis</name>
    <dbReference type="NCBI Taxonomy" id="29495"/>
    <lineage>
        <taxon>Bacteria</taxon>
        <taxon>Pseudomonadati</taxon>
        <taxon>Pseudomonadota</taxon>
        <taxon>Gammaproteobacteria</taxon>
        <taxon>Vibrionales</taxon>
        <taxon>Vibrionaceae</taxon>
        <taxon>Vibrio</taxon>
    </lineage>
</organism>
<dbReference type="SUPFAM" id="SSF52218">
    <property type="entry name" value="Flavoproteins"/>
    <property type="match status" value="1"/>
</dbReference>
<dbReference type="GeneID" id="43682250"/>
<keyword evidence="5 8" id="KW-0285">Flavoprotein</keyword>
<dbReference type="Pfam" id="PF00258">
    <property type="entry name" value="Flavodoxin_1"/>
    <property type="match status" value="1"/>
</dbReference>
<sequence length="172" mass="19309">MKIGLFYGSTTCYTEMAAEKIRALIGEELVDVHNVKESPLSLMAEYDLLLLGISTWDFGEIQEDWSAIWQQVSNSPVQGKTVALFGLGDQEGYGEWFLDAMGLLHDELKIAGAEFIGYWPNQGYQFDASKALTADGTHFVGLALDEDSQYELSDERIATWVEQVLVEYHDKL</sequence>
<dbReference type="EMBL" id="JMCG01000001">
    <property type="protein sequence ID" value="KGK10411.1"/>
    <property type="molecule type" value="Genomic_DNA"/>
</dbReference>
<evidence type="ECO:0000259" key="9">
    <source>
        <dbReference type="PROSITE" id="PS50902"/>
    </source>
</evidence>
<comment type="cofactor">
    <cofactor evidence="1 8">
        <name>FMN</name>
        <dbReference type="ChEBI" id="CHEBI:58210"/>
    </cofactor>
</comment>
<evidence type="ECO:0000313" key="11">
    <source>
        <dbReference type="Proteomes" id="UP000029994"/>
    </source>
</evidence>
<keyword evidence="4 8" id="KW-0813">Transport</keyword>
<evidence type="ECO:0000256" key="5">
    <source>
        <dbReference type="ARBA" id="ARBA00022630"/>
    </source>
</evidence>
<dbReference type="Gene3D" id="3.40.50.360">
    <property type="match status" value="1"/>
</dbReference>
<dbReference type="GO" id="GO:0010181">
    <property type="term" value="F:FMN binding"/>
    <property type="evidence" value="ECO:0007669"/>
    <property type="project" value="UniProtKB-UniRule"/>
</dbReference>
<dbReference type="eggNOG" id="COG0716">
    <property type="taxonomic scope" value="Bacteria"/>
</dbReference>
<evidence type="ECO:0000256" key="6">
    <source>
        <dbReference type="ARBA" id="ARBA00022643"/>
    </source>
</evidence>
<dbReference type="InterPro" id="IPR010086">
    <property type="entry name" value="Flavodoxin_lc"/>
</dbReference>
<gene>
    <name evidence="10" type="ORF">EA26_03415</name>
</gene>
<dbReference type="InterPro" id="IPR008254">
    <property type="entry name" value="Flavodoxin/NO_synth"/>
</dbReference>
<keyword evidence="11" id="KW-1185">Reference proteome</keyword>
<evidence type="ECO:0000256" key="1">
    <source>
        <dbReference type="ARBA" id="ARBA00001917"/>
    </source>
</evidence>
<evidence type="ECO:0000256" key="2">
    <source>
        <dbReference type="ARBA" id="ARBA00003297"/>
    </source>
</evidence>
<keyword evidence="6 8" id="KW-0288">FMN</keyword>
<dbReference type="NCBIfam" id="TIGR01752">
    <property type="entry name" value="flav_long"/>
    <property type="match status" value="1"/>
</dbReference>
<comment type="caution">
    <text evidence="10">The sequence shown here is derived from an EMBL/GenBank/DDBJ whole genome shotgun (WGS) entry which is preliminary data.</text>
</comment>
<accession>A0A099LSJ3</accession>
<dbReference type="AlphaFoldDB" id="A0A099LSJ3"/>
<dbReference type="PIRSF" id="PIRSF038996">
    <property type="entry name" value="FldA"/>
    <property type="match status" value="1"/>
</dbReference>
<dbReference type="PANTHER" id="PTHR42809">
    <property type="entry name" value="FLAVODOXIN 2"/>
    <property type="match status" value="1"/>
</dbReference>
<dbReference type="GO" id="GO:0009055">
    <property type="term" value="F:electron transfer activity"/>
    <property type="evidence" value="ECO:0007669"/>
    <property type="project" value="UniProtKB-UniRule"/>
</dbReference>
<comment type="similarity">
    <text evidence="3 8">Belongs to the flavodoxin family.</text>
</comment>
<reference evidence="10 11" key="1">
    <citation type="submission" date="2014-04" db="EMBL/GenBank/DDBJ databases">
        <title>Genome sequencing of Vibrio navarrensis strains.</title>
        <authorList>
            <person name="Gladney L.M."/>
            <person name="Katz L.S."/>
            <person name="Marino-Ramirez L."/>
            <person name="Jordan I.K."/>
        </authorList>
    </citation>
    <scope>NUCLEOTIDE SEQUENCE [LARGE SCALE GENOMIC DNA]</scope>
    <source>
        <strain evidence="10 11">ATCC 51183</strain>
    </source>
</reference>
<evidence type="ECO:0000256" key="3">
    <source>
        <dbReference type="ARBA" id="ARBA00005267"/>
    </source>
</evidence>
<dbReference type="Proteomes" id="UP000029994">
    <property type="component" value="Unassembled WGS sequence"/>
</dbReference>
<dbReference type="PROSITE" id="PS00201">
    <property type="entry name" value="FLAVODOXIN"/>
    <property type="match status" value="1"/>
</dbReference>
<evidence type="ECO:0000313" key="10">
    <source>
        <dbReference type="EMBL" id="KGK10411.1"/>
    </source>
</evidence>
<dbReference type="RefSeq" id="WP_039424104.1">
    <property type="nucleotide sequence ID" value="NZ_CP061845.1"/>
</dbReference>
<dbReference type="NCBIfam" id="NF006739">
    <property type="entry name" value="PRK09267.1-5"/>
    <property type="match status" value="1"/>
</dbReference>
<evidence type="ECO:0000256" key="8">
    <source>
        <dbReference type="PIRNR" id="PIRNR038996"/>
    </source>
</evidence>
<feature type="domain" description="Flavodoxin-like" evidence="9">
    <location>
        <begin position="3"/>
        <end position="165"/>
    </location>
</feature>
<protein>
    <recommendedName>
        <fullName evidence="8">Flavodoxin</fullName>
    </recommendedName>
</protein>
<name>A0A099LSJ3_9VIBR</name>
<proteinExistence type="inferred from homology"/>
<dbReference type="NCBIfam" id="NF009023">
    <property type="entry name" value="PRK12359.1"/>
    <property type="match status" value="1"/>
</dbReference>
<dbReference type="STRING" id="29495.EA26_03415"/>
<comment type="function">
    <text evidence="2 8">Low-potential electron donor to a number of redox enzymes.</text>
</comment>
<dbReference type="PANTHER" id="PTHR42809:SF3">
    <property type="entry name" value="FLAVODOXIN 2"/>
    <property type="match status" value="1"/>
</dbReference>
<evidence type="ECO:0000256" key="4">
    <source>
        <dbReference type="ARBA" id="ARBA00022448"/>
    </source>
</evidence>
<dbReference type="PROSITE" id="PS50902">
    <property type="entry name" value="FLAVODOXIN_LIKE"/>
    <property type="match status" value="1"/>
</dbReference>
<evidence type="ECO:0000256" key="7">
    <source>
        <dbReference type="ARBA" id="ARBA00022982"/>
    </source>
</evidence>
<keyword evidence="7 8" id="KW-0249">Electron transport</keyword>